<dbReference type="Proteomes" id="UP000015104">
    <property type="component" value="Unassembled WGS sequence"/>
</dbReference>
<organism evidence="1 2">
    <name type="scientific">Tetranychus urticae</name>
    <name type="common">Two-spotted spider mite</name>
    <dbReference type="NCBI Taxonomy" id="32264"/>
    <lineage>
        <taxon>Eukaryota</taxon>
        <taxon>Metazoa</taxon>
        <taxon>Ecdysozoa</taxon>
        <taxon>Arthropoda</taxon>
        <taxon>Chelicerata</taxon>
        <taxon>Arachnida</taxon>
        <taxon>Acari</taxon>
        <taxon>Acariformes</taxon>
        <taxon>Trombidiformes</taxon>
        <taxon>Prostigmata</taxon>
        <taxon>Eleutherengona</taxon>
        <taxon>Raphignathae</taxon>
        <taxon>Tetranychoidea</taxon>
        <taxon>Tetranychidae</taxon>
        <taxon>Tetranychus</taxon>
    </lineage>
</organism>
<accession>T1JWZ1</accession>
<reference evidence="2" key="1">
    <citation type="submission" date="2011-08" db="EMBL/GenBank/DDBJ databases">
        <authorList>
            <person name="Rombauts S."/>
        </authorList>
    </citation>
    <scope>NUCLEOTIDE SEQUENCE</scope>
    <source>
        <strain evidence="2">London</strain>
    </source>
</reference>
<dbReference type="AlphaFoldDB" id="T1JWZ1"/>
<dbReference type="EMBL" id="CAEY01000818">
    <property type="status" value="NOT_ANNOTATED_CDS"/>
    <property type="molecule type" value="Genomic_DNA"/>
</dbReference>
<proteinExistence type="predicted"/>
<protein>
    <submittedName>
        <fullName evidence="1">Uncharacterized protein</fullName>
    </submittedName>
</protein>
<evidence type="ECO:0000313" key="2">
    <source>
        <dbReference type="Proteomes" id="UP000015104"/>
    </source>
</evidence>
<keyword evidence="2" id="KW-1185">Reference proteome</keyword>
<sequence length="46" mass="5552">MYGKSDKYCNVFSFVNEFLSFLVPIYYRIDITQLSPEVKIWSIQIR</sequence>
<name>T1JWZ1_TETUR</name>
<evidence type="ECO:0000313" key="1">
    <source>
        <dbReference type="EnsemblMetazoa" id="tetur02g10030.1"/>
    </source>
</evidence>
<reference evidence="1" key="2">
    <citation type="submission" date="2015-06" db="UniProtKB">
        <authorList>
            <consortium name="EnsemblMetazoa"/>
        </authorList>
    </citation>
    <scope>IDENTIFICATION</scope>
</reference>
<dbReference type="EnsemblMetazoa" id="tetur02g10030.1">
    <property type="protein sequence ID" value="tetur02g10030.1"/>
    <property type="gene ID" value="tetur02g10030"/>
</dbReference>
<dbReference type="HOGENOM" id="CLU_3191922_0_0_1"/>